<dbReference type="Pfam" id="PF00499">
    <property type="entry name" value="Oxidored_q3"/>
    <property type="match status" value="1"/>
</dbReference>
<keyword evidence="1 2" id="KW-0496">Mitochondrion</keyword>
<name>Q9MGB6_9STRA</name>
<organism evidence="2">
    <name type="scientific">Synura synuroidea</name>
    <dbReference type="NCBI Taxonomy" id="47573"/>
    <lineage>
        <taxon>Eukaryota</taxon>
        <taxon>Sar</taxon>
        <taxon>Stramenopiles</taxon>
        <taxon>Ochrophyta</taxon>
        <taxon>Synurophyceae</taxon>
        <taxon>Synurales</taxon>
        <taxon>Mallomonadaceae</taxon>
        <taxon>Synura</taxon>
    </lineage>
</organism>
<keyword evidence="1" id="KW-0679">Respiratory chain</keyword>
<dbReference type="InterPro" id="IPR001457">
    <property type="entry name" value="NADH_UbQ/plastoQ_OxRdtase_su6"/>
</dbReference>
<dbReference type="AlphaFoldDB" id="Q9MGB6"/>
<keyword evidence="1" id="KW-0812">Transmembrane</keyword>
<keyword evidence="1" id="KW-1278">Translocase</keyword>
<feature type="transmembrane region" description="Helical" evidence="1">
    <location>
        <begin position="49"/>
        <end position="71"/>
    </location>
</feature>
<feature type="transmembrane region" description="Helical" evidence="1">
    <location>
        <begin position="131"/>
        <end position="158"/>
    </location>
</feature>
<dbReference type="GO" id="GO:0008137">
    <property type="term" value="F:NADH dehydrogenase (ubiquinone) activity"/>
    <property type="evidence" value="ECO:0007669"/>
    <property type="project" value="UniProtKB-UniRule"/>
</dbReference>
<sequence length="184" mass="21531">MLIFFNLILIFASLFVFLSENPVHSILFLVLVFLSASGICFYFGADFLGLLFVIIYVGAIAILFIFIIMMLNIKIKNKALNYFYFFVFIGFLAFLQLYLGLSKCFSNFFFFNSNFFFFDSLSIEFFIGQTLYNYFTFCFLISGIILLIAMIGAIVLTLNYTSKHFKKFLFRQQVRTDNFLSFFN</sequence>
<keyword evidence="1" id="KW-0472">Membrane</keyword>
<keyword evidence="1" id="KW-0520">NAD</keyword>
<keyword evidence="1" id="KW-1133">Transmembrane helix</keyword>
<keyword evidence="1" id="KW-0249">Electron transport</keyword>
<keyword evidence="2" id="KW-0560">Oxidoreductase</keyword>
<dbReference type="RefSeq" id="NP_038167.1">
    <property type="nucleotide sequence ID" value="NC_002174.1"/>
</dbReference>
<accession>Q9MGB6</accession>
<feature type="transmembrane region" description="Helical" evidence="1">
    <location>
        <begin position="83"/>
        <end position="111"/>
    </location>
</feature>
<comment type="catalytic activity">
    <reaction evidence="1">
        <text>a ubiquinone + NADH + 5 H(+)(in) = a ubiquinol + NAD(+) + 4 H(+)(out)</text>
        <dbReference type="Rhea" id="RHEA:29091"/>
        <dbReference type="Rhea" id="RHEA-COMP:9565"/>
        <dbReference type="Rhea" id="RHEA-COMP:9566"/>
        <dbReference type="ChEBI" id="CHEBI:15378"/>
        <dbReference type="ChEBI" id="CHEBI:16389"/>
        <dbReference type="ChEBI" id="CHEBI:17976"/>
        <dbReference type="ChEBI" id="CHEBI:57540"/>
        <dbReference type="ChEBI" id="CHEBI:57945"/>
        <dbReference type="EC" id="7.1.1.2"/>
    </reaction>
</comment>
<keyword evidence="1" id="KW-0830">Ubiquinone</keyword>
<proteinExistence type="inferred from homology"/>
<dbReference type="GO" id="GO:0031966">
    <property type="term" value="C:mitochondrial membrane"/>
    <property type="evidence" value="ECO:0007669"/>
    <property type="project" value="UniProtKB-SubCell"/>
</dbReference>
<reference evidence="2" key="1">
    <citation type="journal article" date="2000" name="Nucleic Acids Res.">
        <title>The mitochondrial genome of the stramenopile alga Chrysodidymus synuroideus. Complete sequence, gene content and genome organization.</title>
        <authorList>
            <person name="Chesnick J.M."/>
            <person name="Goff M."/>
            <person name="Graham J."/>
            <person name="Ocampo C."/>
            <person name="Lang B.F."/>
            <person name="Seif E."/>
            <person name="Burger G."/>
        </authorList>
    </citation>
    <scope>NUCLEOTIDE SEQUENCE</scope>
</reference>
<dbReference type="PANTHER" id="PTHR33269">
    <property type="entry name" value="NADH-UBIQUINONE OXIDOREDUCTASE CHAIN 6"/>
    <property type="match status" value="1"/>
</dbReference>
<comment type="subcellular location">
    <subcellularLocation>
        <location evidence="1">Mitochondrion membrane</location>
        <topology evidence="1">Multi-pass membrane protein</topology>
    </subcellularLocation>
</comment>
<comment type="function">
    <text evidence="1">Core subunit of the mitochondrial membrane respiratory chain NADH dehydrogenase (Complex I) which catalyzes electron transfer from NADH through the respiratory chain, using ubiquinone as an electron acceptor. Essential for the catalytic activity and assembly of complex I.</text>
</comment>
<gene>
    <name evidence="2" type="primary">nad6</name>
</gene>
<keyword evidence="1" id="KW-0813">Transport</keyword>
<comment type="similarity">
    <text evidence="1">Belongs to the complex I subunit 6 family.</text>
</comment>
<protein>
    <recommendedName>
        <fullName evidence="1">NADH-ubiquinone oxidoreductase chain 6</fullName>
        <ecNumber evidence="1">7.1.1.2</ecNumber>
    </recommendedName>
</protein>
<dbReference type="InterPro" id="IPR042106">
    <property type="entry name" value="Nuo/plastoQ_OxRdtase_6_NuoJ"/>
</dbReference>
<dbReference type="EC" id="7.1.1.2" evidence="1"/>
<dbReference type="PANTHER" id="PTHR33269:SF17">
    <property type="entry name" value="NADH-UBIQUINONE OXIDOREDUCTASE CHAIN 6"/>
    <property type="match status" value="1"/>
</dbReference>
<evidence type="ECO:0000256" key="1">
    <source>
        <dbReference type="RuleBase" id="RU004430"/>
    </source>
</evidence>
<geneLocation type="mitochondrion" evidence="2"/>
<dbReference type="GeneID" id="801055"/>
<dbReference type="EMBL" id="AF222718">
    <property type="protein sequence ID" value="AAF36933.1"/>
    <property type="molecule type" value="Genomic_DNA"/>
</dbReference>
<dbReference type="GO" id="GO:0016491">
    <property type="term" value="F:oxidoreductase activity"/>
    <property type="evidence" value="ECO:0007669"/>
    <property type="project" value="UniProtKB-KW"/>
</dbReference>
<evidence type="ECO:0000313" key="2">
    <source>
        <dbReference type="EMBL" id="AAF36933.1"/>
    </source>
</evidence>
<dbReference type="Gene3D" id="1.20.120.1200">
    <property type="entry name" value="NADH-ubiquinone/plastoquinone oxidoreductase chain 6, subunit NuoJ"/>
    <property type="match status" value="1"/>
</dbReference>